<dbReference type="InterPro" id="IPR013589">
    <property type="entry name" value="Bac_transglu_N"/>
</dbReference>
<dbReference type="EMBL" id="JAFBCV010000015">
    <property type="protein sequence ID" value="MBM7840621.1"/>
    <property type="molecule type" value="Genomic_DNA"/>
</dbReference>
<proteinExistence type="predicted"/>
<name>A0ABS2SYL1_9BACI</name>
<dbReference type="Proteomes" id="UP001179280">
    <property type="component" value="Unassembled WGS sequence"/>
</dbReference>
<dbReference type="PANTHER" id="PTHR33490:SF6">
    <property type="entry name" value="SLL1049 PROTEIN"/>
    <property type="match status" value="1"/>
</dbReference>
<dbReference type="SUPFAM" id="SSF54001">
    <property type="entry name" value="Cysteine proteinases"/>
    <property type="match status" value="1"/>
</dbReference>
<keyword evidence="3" id="KW-1185">Reference proteome</keyword>
<evidence type="ECO:0000259" key="1">
    <source>
        <dbReference type="SMART" id="SM00460"/>
    </source>
</evidence>
<dbReference type="Gene3D" id="3.10.620.30">
    <property type="match status" value="1"/>
</dbReference>
<dbReference type="PANTHER" id="PTHR33490">
    <property type="entry name" value="BLR5614 PROTEIN-RELATED"/>
    <property type="match status" value="1"/>
</dbReference>
<dbReference type="SMART" id="SM00460">
    <property type="entry name" value="TGc"/>
    <property type="match status" value="1"/>
</dbReference>
<dbReference type="RefSeq" id="WP_035419048.1">
    <property type="nucleotide sequence ID" value="NZ_JAFBCV010000015.1"/>
</dbReference>
<accession>A0ABS2SYL1</accession>
<feature type="domain" description="Transglutaminase-like" evidence="1">
    <location>
        <begin position="171"/>
        <end position="238"/>
    </location>
</feature>
<gene>
    <name evidence="2" type="ORF">JOC54_003914</name>
</gene>
<dbReference type="Pfam" id="PF01841">
    <property type="entry name" value="Transglut_core"/>
    <property type="match status" value="1"/>
</dbReference>
<dbReference type="Pfam" id="PF08379">
    <property type="entry name" value="Bact_transglu_N"/>
    <property type="match status" value="1"/>
</dbReference>
<protein>
    <submittedName>
        <fullName evidence="2">Transglutaminase-like putative cysteine protease</fullName>
    </submittedName>
</protein>
<reference evidence="2" key="1">
    <citation type="submission" date="2021-01" db="EMBL/GenBank/DDBJ databases">
        <title>Genomic Encyclopedia of Type Strains, Phase IV (KMG-IV): sequencing the most valuable type-strain genomes for metagenomic binning, comparative biology and taxonomic classification.</title>
        <authorList>
            <person name="Goeker M."/>
        </authorList>
    </citation>
    <scope>NUCLEOTIDE SEQUENCE</scope>
    <source>
        <strain evidence="2">DSM 21943</strain>
    </source>
</reference>
<comment type="caution">
    <text evidence="2">The sequence shown here is derived from an EMBL/GenBank/DDBJ whole genome shotgun (WGS) entry which is preliminary data.</text>
</comment>
<dbReference type="InterPro" id="IPR002931">
    <property type="entry name" value="Transglutaminase-like"/>
</dbReference>
<evidence type="ECO:0000313" key="2">
    <source>
        <dbReference type="EMBL" id="MBM7840621.1"/>
    </source>
</evidence>
<dbReference type="InterPro" id="IPR038765">
    <property type="entry name" value="Papain-like_cys_pep_sf"/>
</dbReference>
<sequence length="283" mass="31799">MKAEIIHTNRFYYETAVEQSLNSFRLKPKTDELQRLLSYRADINPASTTAQQVDIWGNNVETFFIAQSHQYLEIKTTSIISVQRSPIIDHLDYTTEMKRIFHSELFQNQYLASLKQTPYTSISFDQAEKVVTEVGDASNPLVFSKNLMSYLFEKFTYDTDATDVNTQANTVIESMRGVCQDYAHVMLGILRSQKIPARYVSGYLYVGEDSALIGDAASHAWVEIMAPGIGWIGLDPTNNVEALENHIIVCTGRDYADVSPVEGVYRGGGQSLDVSVGVRLLEK</sequence>
<evidence type="ECO:0000313" key="3">
    <source>
        <dbReference type="Proteomes" id="UP001179280"/>
    </source>
</evidence>
<organism evidence="2 3">
    <name type="scientific">Shouchella xiaoxiensis</name>
    <dbReference type="NCBI Taxonomy" id="766895"/>
    <lineage>
        <taxon>Bacteria</taxon>
        <taxon>Bacillati</taxon>
        <taxon>Bacillota</taxon>
        <taxon>Bacilli</taxon>
        <taxon>Bacillales</taxon>
        <taxon>Bacillaceae</taxon>
        <taxon>Shouchella</taxon>
    </lineage>
</organism>